<dbReference type="EMBL" id="JAAECE010000003">
    <property type="protein sequence ID" value="KAF1803753.1"/>
    <property type="molecule type" value="Genomic_DNA"/>
</dbReference>
<dbReference type="Proteomes" id="UP000469890">
    <property type="component" value="Unassembled WGS sequence"/>
</dbReference>
<evidence type="ECO:0000259" key="7">
    <source>
        <dbReference type="PROSITE" id="PS50850"/>
    </source>
</evidence>
<evidence type="ECO:0000313" key="9">
    <source>
        <dbReference type="Proteomes" id="UP000469890"/>
    </source>
</evidence>
<feature type="transmembrane region" description="Helical" evidence="6">
    <location>
        <begin position="224"/>
        <end position="252"/>
    </location>
</feature>
<keyword evidence="4 6" id="KW-1133">Transmembrane helix</keyword>
<dbReference type="PANTHER" id="PTHR43791:SF63">
    <property type="entry name" value="HIGH AFFINITY CYSTEINE TRANSPORTER"/>
    <property type="match status" value="1"/>
</dbReference>
<proteinExistence type="predicted"/>
<evidence type="ECO:0000256" key="6">
    <source>
        <dbReference type="SAM" id="Phobius"/>
    </source>
</evidence>
<dbReference type="InterPro" id="IPR020846">
    <property type="entry name" value="MFS_dom"/>
</dbReference>
<reference evidence="8 9" key="1">
    <citation type="submission" date="2019-09" db="EMBL/GenBank/DDBJ databases">
        <authorList>
            <consortium name="DOE Joint Genome Institute"/>
            <person name="Mondo S.J."/>
            <person name="Navarro-Mendoza M.I."/>
            <person name="Perez-Arques C."/>
            <person name="Panchal S."/>
            <person name="Nicolas F.E."/>
            <person name="Ganguly P."/>
            <person name="Pangilinan J."/>
            <person name="Grigoriev I."/>
            <person name="Heitman J."/>
            <person name="Sanya K."/>
            <person name="Garre V."/>
        </authorList>
    </citation>
    <scope>NUCLEOTIDE SEQUENCE [LARGE SCALE GENOMIC DNA]</scope>
    <source>
        <strain evidence="8 9">MU402</strain>
    </source>
</reference>
<dbReference type="AlphaFoldDB" id="A0A8H4BKA9"/>
<feature type="transmembrane region" description="Helical" evidence="6">
    <location>
        <begin position="335"/>
        <end position="355"/>
    </location>
</feature>
<keyword evidence="2" id="KW-0813">Transport</keyword>
<protein>
    <submittedName>
        <fullName evidence="8">Major facilitator superfamily domain-containing protein</fullName>
    </submittedName>
</protein>
<dbReference type="PROSITE" id="PS50850">
    <property type="entry name" value="MFS"/>
    <property type="match status" value="1"/>
</dbReference>
<gene>
    <name evidence="8" type="ORF">FB192DRAFT_1278119</name>
</gene>
<feature type="transmembrane region" description="Helical" evidence="6">
    <location>
        <begin position="390"/>
        <end position="410"/>
    </location>
</feature>
<organism evidence="8 9">
    <name type="scientific">Mucor circinelloides f. lusitanicus</name>
    <name type="common">Mucor racemosus var. lusitanicus</name>
    <dbReference type="NCBI Taxonomy" id="29924"/>
    <lineage>
        <taxon>Eukaryota</taxon>
        <taxon>Fungi</taxon>
        <taxon>Fungi incertae sedis</taxon>
        <taxon>Mucoromycota</taxon>
        <taxon>Mucoromycotina</taxon>
        <taxon>Mucoromycetes</taxon>
        <taxon>Mucorales</taxon>
        <taxon>Mucorineae</taxon>
        <taxon>Mucoraceae</taxon>
        <taxon>Mucor</taxon>
    </lineage>
</organism>
<feature type="domain" description="Major facilitator superfamily (MFS) profile" evidence="7">
    <location>
        <begin position="59"/>
        <end position="509"/>
    </location>
</feature>
<evidence type="ECO:0000256" key="2">
    <source>
        <dbReference type="ARBA" id="ARBA00022448"/>
    </source>
</evidence>
<evidence type="ECO:0000256" key="1">
    <source>
        <dbReference type="ARBA" id="ARBA00004141"/>
    </source>
</evidence>
<comment type="caution">
    <text evidence="8">The sequence shown here is derived from an EMBL/GenBank/DDBJ whole genome shotgun (WGS) entry which is preliminary data.</text>
</comment>
<feature type="transmembrane region" description="Helical" evidence="6">
    <location>
        <begin position="96"/>
        <end position="114"/>
    </location>
</feature>
<feature type="transmembrane region" description="Helical" evidence="6">
    <location>
        <begin position="126"/>
        <end position="144"/>
    </location>
</feature>
<dbReference type="GO" id="GO:0016020">
    <property type="term" value="C:membrane"/>
    <property type="evidence" value="ECO:0007669"/>
    <property type="project" value="UniProtKB-SubCell"/>
</dbReference>
<feature type="transmembrane region" description="Helical" evidence="6">
    <location>
        <begin position="422"/>
        <end position="442"/>
    </location>
</feature>
<comment type="subcellular location">
    <subcellularLocation>
        <location evidence="1">Membrane</location>
        <topology evidence="1">Multi-pass membrane protein</topology>
    </subcellularLocation>
</comment>
<evidence type="ECO:0000256" key="4">
    <source>
        <dbReference type="ARBA" id="ARBA00022989"/>
    </source>
</evidence>
<dbReference type="GO" id="GO:0022857">
    <property type="term" value="F:transmembrane transporter activity"/>
    <property type="evidence" value="ECO:0007669"/>
    <property type="project" value="InterPro"/>
</dbReference>
<keyword evidence="3 6" id="KW-0812">Transmembrane</keyword>
<dbReference type="SUPFAM" id="SSF103473">
    <property type="entry name" value="MFS general substrate transporter"/>
    <property type="match status" value="1"/>
</dbReference>
<evidence type="ECO:0000256" key="5">
    <source>
        <dbReference type="ARBA" id="ARBA00023136"/>
    </source>
</evidence>
<feature type="transmembrane region" description="Helical" evidence="6">
    <location>
        <begin position="156"/>
        <end position="176"/>
    </location>
</feature>
<name>A0A8H4BKA9_MUCCL</name>
<dbReference type="Pfam" id="PF07690">
    <property type="entry name" value="MFS_1"/>
    <property type="match status" value="1"/>
</dbReference>
<dbReference type="InterPro" id="IPR036259">
    <property type="entry name" value="MFS_trans_sf"/>
</dbReference>
<evidence type="ECO:0000256" key="3">
    <source>
        <dbReference type="ARBA" id="ARBA00022692"/>
    </source>
</evidence>
<keyword evidence="5 6" id="KW-0472">Membrane</keyword>
<dbReference type="PANTHER" id="PTHR43791">
    <property type="entry name" value="PERMEASE-RELATED"/>
    <property type="match status" value="1"/>
</dbReference>
<feature type="transmembrane region" description="Helical" evidence="6">
    <location>
        <begin position="183"/>
        <end position="204"/>
    </location>
</feature>
<feature type="transmembrane region" description="Helical" evidence="6">
    <location>
        <begin position="362"/>
        <end position="384"/>
    </location>
</feature>
<feature type="transmembrane region" description="Helical" evidence="6">
    <location>
        <begin position="299"/>
        <end position="323"/>
    </location>
</feature>
<evidence type="ECO:0000313" key="8">
    <source>
        <dbReference type="EMBL" id="KAF1803753.1"/>
    </source>
</evidence>
<accession>A0A8H4BKA9</accession>
<dbReference type="InterPro" id="IPR011701">
    <property type="entry name" value="MFS"/>
</dbReference>
<feature type="transmembrane region" description="Helical" evidence="6">
    <location>
        <begin position="55"/>
        <end position="72"/>
    </location>
</feature>
<sequence>MSSIIQEHPTSKHEVIDTLDTIPSDSSSTPQIEQLCVENAPFVKSKAEKKLVKKINYTLLPIAGMIIFLQFVDKSTLSVAAVLGILEETHMNKTQYSWLGALFFLGYFAFQLPNNYLLQRIPIGRYLGILLILWGIITALTALAQDFTQLAVCRTLLGLFEGGTYPAILLIFNTMYRRCEQSAALGFVFLSNAVGSVVGTAASVGIAKMDNSHGISTWKWQACLTVYCTIKIYIIWGAITVSMGFIAFFMLVDGPNFWLLRITKDEKAIMRERTNDNAVVRRSKIEYHQYWEALKEARFWLICLTVLCDNLQNGGLILYSTVLVHGLGFDSITSILLQVPNGVFTVIYIAIAVFIHRRTHQLIFTACGLSAISMVGCLLLATLPNTAIKLIGYYLTWAQVGSYVLTLTILTSTVSGYSKKIFYNSAVMIFYTIGNFAGPLMIVDSQAPSYYGAMWGYLGCNVTAMLCLLSVRCWLSNLNKSRMDQKSNTPTDVYLNLTDREDRNFMYNL</sequence>
<dbReference type="Gene3D" id="1.20.1250.20">
    <property type="entry name" value="MFS general substrate transporter like domains"/>
    <property type="match status" value="1"/>
</dbReference>
<feature type="transmembrane region" description="Helical" evidence="6">
    <location>
        <begin position="454"/>
        <end position="475"/>
    </location>
</feature>